<dbReference type="Pfam" id="PF00102">
    <property type="entry name" value="Y_phosphatase"/>
    <property type="match status" value="1"/>
</dbReference>
<dbReference type="Gene3D" id="3.90.190.10">
    <property type="entry name" value="Protein tyrosine phosphatase superfamily"/>
    <property type="match status" value="1"/>
</dbReference>
<protein>
    <submittedName>
        <fullName evidence="3">Uncharacterized protein</fullName>
    </submittedName>
</protein>
<dbReference type="PANTHER" id="PTHR19134:SF449">
    <property type="entry name" value="TYROSINE-PROTEIN PHOSPHATASE 1"/>
    <property type="match status" value="1"/>
</dbReference>
<dbReference type="PROSITE" id="PS00383">
    <property type="entry name" value="TYR_PHOSPHATASE_1"/>
    <property type="match status" value="1"/>
</dbReference>
<comment type="caution">
    <text evidence="3">The sequence shown here is derived from an EMBL/GenBank/DDBJ whole genome shotgun (WGS) entry which is preliminary data.</text>
</comment>
<gene>
    <name evidence="3" type="ORF">KUTeg_007353</name>
</gene>
<dbReference type="InterPro" id="IPR003595">
    <property type="entry name" value="Tyr_Pase_cat"/>
</dbReference>
<reference evidence="3 4" key="1">
    <citation type="submission" date="2022-12" db="EMBL/GenBank/DDBJ databases">
        <title>Chromosome-level genome of Tegillarca granosa.</title>
        <authorList>
            <person name="Kim J."/>
        </authorList>
    </citation>
    <scope>NUCLEOTIDE SEQUENCE [LARGE SCALE GENOMIC DNA]</scope>
    <source>
        <strain evidence="3">Teg-2019</strain>
        <tissue evidence="3">Adductor muscle</tissue>
    </source>
</reference>
<dbReference type="InterPro" id="IPR029021">
    <property type="entry name" value="Prot-tyrosine_phosphatase-like"/>
</dbReference>
<keyword evidence="4" id="KW-1185">Reference proteome</keyword>
<evidence type="ECO:0000313" key="3">
    <source>
        <dbReference type="EMBL" id="KAJ8315203.1"/>
    </source>
</evidence>
<dbReference type="PROSITE" id="PS50055">
    <property type="entry name" value="TYR_PHOSPHATASE_PTP"/>
    <property type="match status" value="1"/>
</dbReference>
<proteinExistence type="predicted"/>
<evidence type="ECO:0000259" key="1">
    <source>
        <dbReference type="PROSITE" id="PS50055"/>
    </source>
</evidence>
<dbReference type="PROSITE" id="PS50056">
    <property type="entry name" value="TYR_PHOSPHATASE_2"/>
    <property type="match status" value="1"/>
</dbReference>
<dbReference type="EMBL" id="JARBDR010000337">
    <property type="protein sequence ID" value="KAJ8315203.1"/>
    <property type="molecule type" value="Genomic_DNA"/>
</dbReference>
<name>A0ABQ9FD13_TEGGR</name>
<dbReference type="InterPro" id="IPR016130">
    <property type="entry name" value="Tyr_Pase_AS"/>
</dbReference>
<evidence type="ECO:0000259" key="2">
    <source>
        <dbReference type="PROSITE" id="PS50056"/>
    </source>
</evidence>
<dbReference type="InterPro" id="IPR050348">
    <property type="entry name" value="Protein-Tyr_Phosphatase"/>
</dbReference>
<organism evidence="3 4">
    <name type="scientific">Tegillarca granosa</name>
    <name type="common">Malaysian cockle</name>
    <name type="synonym">Anadara granosa</name>
    <dbReference type="NCBI Taxonomy" id="220873"/>
    <lineage>
        <taxon>Eukaryota</taxon>
        <taxon>Metazoa</taxon>
        <taxon>Spiralia</taxon>
        <taxon>Lophotrochozoa</taxon>
        <taxon>Mollusca</taxon>
        <taxon>Bivalvia</taxon>
        <taxon>Autobranchia</taxon>
        <taxon>Pteriomorphia</taxon>
        <taxon>Arcoida</taxon>
        <taxon>Arcoidea</taxon>
        <taxon>Arcidae</taxon>
        <taxon>Tegillarca</taxon>
    </lineage>
</organism>
<feature type="domain" description="Tyrosine specific protein phosphatases" evidence="2">
    <location>
        <begin position="1"/>
        <end position="71"/>
    </location>
</feature>
<evidence type="ECO:0000313" key="4">
    <source>
        <dbReference type="Proteomes" id="UP001217089"/>
    </source>
</evidence>
<dbReference type="InterPro" id="IPR000387">
    <property type="entry name" value="Tyr_Pase_dom"/>
</dbReference>
<dbReference type="SUPFAM" id="SSF52799">
    <property type="entry name" value="(Phosphotyrosine protein) phosphatases II"/>
    <property type="match status" value="1"/>
</dbReference>
<dbReference type="SMART" id="SM00404">
    <property type="entry name" value="PTPc_motif"/>
    <property type="match status" value="1"/>
</dbReference>
<dbReference type="PANTHER" id="PTHR19134">
    <property type="entry name" value="RECEPTOR-TYPE TYROSINE-PROTEIN PHOSPHATASE"/>
    <property type="match status" value="1"/>
</dbReference>
<accession>A0ABQ9FD13</accession>
<dbReference type="InterPro" id="IPR000242">
    <property type="entry name" value="PTP_cat"/>
</dbReference>
<sequence length="128" mass="14863">MVRGHMTTDIKGPAVIHCSAGVGRTGTYITVDYLIQCVRDMALDEEVDIFAWVLQMRNYRTNMVQAMNQYSFLHDVLKVLVEKKEHLMQENEDDGLLYMNQTYENKAFDESEDLYENTKLSDQLSTEL</sequence>
<dbReference type="PRINTS" id="PR00700">
    <property type="entry name" value="PRTYPHPHTASE"/>
</dbReference>
<feature type="domain" description="Tyrosine-protein phosphatase" evidence="1">
    <location>
        <begin position="1"/>
        <end position="80"/>
    </location>
</feature>
<dbReference type="Proteomes" id="UP001217089">
    <property type="component" value="Unassembled WGS sequence"/>
</dbReference>